<evidence type="ECO:0000256" key="1">
    <source>
        <dbReference type="SAM" id="MobiDB-lite"/>
    </source>
</evidence>
<organism evidence="2 5">
    <name type="scientific">Acidovorax delafieldii</name>
    <name type="common">Pseudomonas delafieldii</name>
    <dbReference type="NCBI Taxonomy" id="47920"/>
    <lineage>
        <taxon>Bacteria</taxon>
        <taxon>Pseudomonadati</taxon>
        <taxon>Pseudomonadota</taxon>
        <taxon>Betaproteobacteria</taxon>
        <taxon>Burkholderiales</taxon>
        <taxon>Comamonadaceae</taxon>
        <taxon>Acidovorax</taxon>
    </lineage>
</organism>
<evidence type="ECO:0000313" key="3">
    <source>
        <dbReference type="EMBL" id="MDR6837325.1"/>
    </source>
</evidence>
<accession>A0AAJ2C204</accession>
<feature type="region of interest" description="Disordered" evidence="1">
    <location>
        <begin position="208"/>
        <end position="235"/>
    </location>
</feature>
<reference evidence="2 4" key="1">
    <citation type="submission" date="2023-07" db="EMBL/GenBank/DDBJ databases">
        <title>Sorghum-associated microbial communities from plants grown in Nebraska, USA.</title>
        <authorList>
            <person name="Schachtman D."/>
        </authorList>
    </citation>
    <scope>NUCLEOTIDE SEQUENCE</scope>
    <source>
        <strain evidence="3 4">BE105</strain>
        <strain evidence="2">BE69</strain>
    </source>
</reference>
<protein>
    <submittedName>
        <fullName evidence="2">Uncharacterized protein</fullName>
    </submittedName>
</protein>
<dbReference type="EMBL" id="JAVDTL010000006">
    <property type="protein sequence ID" value="MDR6768610.1"/>
    <property type="molecule type" value="Genomic_DNA"/>
</dbReference>
<dbReference type="EMBL" id="JAVDTS010000003">
    <property type="protein sequence ID" value="MDR6837325.1"/>
    <property type="molecule type" value="Genomic_DNA"/>
</dbReference>
<gene>
    <name evidence="2" type="ORF">J2W88_003914</name>
    <name evidence="3" type="ORF">J2W93_002163</name>
</gene>
<dbReference type="Proteomes" id="UP001249076">
    <property type="component" value="Unassembled WGS sequence"/>
</dbReference>
<comment type="caution">
    <text evidence="2">The sequence shown here is derived from an EMBL/GenBank/DDBJ whole genome shotgun (WGS) entry which is preliminary data.</text>
</comment>
<sequence length="250" mass="27057">MPAALAPIAGAVVGGLMSDGGGGQQTASKEPWAPAIKPLTNSLNTGQALERYYQQNPFNPMQRTGYQNLFSDLDQFRNQIQPGLAQFSNEMMQSNYQRGPRQSQMEAMQGQMPMQQTKPMMMQQGQDGVYSTKPMQQGGGLLSAMGQAGVSPINPNQSMAGAMQGGNMSYQGSIPQGLLSAIQQGPFQAPTQGNYGLLDWAQLNPFTSTTNGIPKAPEAKPGETDEEKKKRDQEELMRLYMESERRGAGA</sequence>
<proteinExistence type="predicted"/>
<dbReference type="RefSeq" id="WP_209818821.1">
    <property type="nucleotide sequence ID" value="NZ_JAVDTL010000006.1"/>
</dbReference>
<feature type="compositionally biased region" description="Basic and acidic residues" evidence="1">
    <location>
        <begin position="217"/>
        <end position="235"/>
    </location>
</feature>
<dbReference type="Proteomes" id="UP001253458">
    <property type="component" value="Unassembled WGS sequence"/>
</dbReference>
<evidence type="ECO:0000313" key="4">
    <source>
        <dbReference type="Proteomes" id="UP001249076"/>
    </source>
</evidence>
<evidence type="ECO:0000313" key="2">
    <source>
        <dbReference type="EMBL" id="MDR6768610.1"/>
    </source>
</evidence>
<evidence type="ECO:0000313" key="5">
    <source>
        <dbReference type="Proteomes" id="UP001253458"/>
    </source>
</evidence>
<dbReference type="AlphaFoldDB" id="A0AAJ2C204"/>
<keyword evidence="4" id="KW-1185">Reference proteome</keyword>
<name>A0AAJ2C204_ACIDE</name>